<reference evidence="2 3" key="1">
    <citation type="submission" date="2019-01" db="EMBL/GenBank/DDBJ databases">
        <title>Whole genome shotgun sequencing of Pseudomonas spp. isolated by its ability to degrade furfural.</title>
        <authorList>
            <person name="Donoso R."/>
            <person name="Farkas C."/>
            <person name="Villegas P."/>
            <person name="Gonzales-Toro F."/>
            <person name="Guajardo-Parra M."/>
            <person name="Araya-Nail M."/>
            <person name="Morgante V."/>
            <person name="Perez-Pantoja D."/>
        </authorList>
    </citation>
    <scope>NUCLEOTIDE SEQUENCE [LARGE SCALE GENOMIC DNA]</scope>
    <source>
        <strain evidence="2 3">VN231</strain>
    </source>
</reference>
<keyword evidence="1" id="KW-1133">Transmembrane helix</keyword>
<feature type="transmembrane region" description="Helical" evidence="1">
    <location>
        <begin position="122"/>
        <end position="142"/>
    </location>
</feature>
<organism evidence="2 3">
    <name type="scientific">Ectopseudomonas mendocina</name>
    <name type="common">Pseudomonas mendocina</name>
    <dbReference type="NCBI Taxonomy" id="300"/>
    <lineage>
        <taxon>Bacteria</taxon>
        <taxon>Pseudomonadati</taxon>
        <taxon>Pseudomonadota</taxon>
        <taxon>Gammaproteobacteria</taxon>
        <taxon>Pseudomonadales</taxon>
        <taxon>Pseudomonadaceae</taxon>
        <taxon>Ectopseudomonas</taxon>
    </lineage>
</organism>
<gene>
    <name evidence="2" type="ORF">EQ836_23770</name>
</gene>
<dbReference type="Proteomes" id="UP000317327">
    <property type="component" value="Unassembled WGS sequence"/>
</dbReference>
<dbReference type="RefSeq" id="WP_143503007.1">
    <property type="nucleotide sequence ID" value="NZ_SCFV01000015.1"/>
</dbReference>
<keyword evidence="1" id="KW-0812">Transmembrane</keyword>
<feature type="transmembrane region" description="Helical" evidence="1">
    <location>
        <begin position="12"/>
        <end position="31"/>
    </location>
</feature>
<keyword evidence="1" id="KW-0472">Membrane</keyword>
<dbReference type="EMBL" id="SCFV01000015">
    <property type="protein sequence ID" value="TRO11715.1"/>
    <property type="molecule type" value="Genomic_DNA"/>
</dbReference>
<comment type="caution">
    <text evidence="2">The sequence shown here is derived from an EMBL/GenBank/DDBJ whole genome shotgun (WGS) entry which is preliminary data.</text>
</comment>
<dbReference type="AlphaFoldDB" id="A0ABD7RPM0"/>
<protein>
    <submittedName>
        <fullName evidence="2">Uncharacterized protein</fullName>
    </submittedName>
</protein>
<proteinExistence type="predicted"/>
<name>A0ABD7RPM0_ECTME</name>
<evidence type="ECO:0000313" key="2">
    <source>
        <dbReference type="EMBL" id="TRO11715.1"/>
    </source>
</evidence>
<accession>A0ABD7RPM0</accession>
<feature type="transmembrane region" description="Helical" evidence="1">
    <location>
        <begin position="95"/>
        <end position="116"/>
    </location>
</feature>
<feature type="transmembrane region" description="Helical" evidence="1">
    <location>
        <begin position="43"/>
        <end position="65"/>
    </location>
</feature>
<evidence type="ECO:0000256" key="1">
    <source>
        <dbReference type="SAM" id="Phobius"/>
    </source>
</evidence>
<evidence type="ECO:0000313" key="3">
    <source>
        <dbReference type="Proteomes" id="UP000317327"/>
    </source>
</evidence>
<sequence length="172" mass="19349">MEKVNTPARKTSWRKVAYIVTCIVVSVFFAWQFQPKYHNNSNALSVLVTVFSILAGFLVAVMAIVGSERALKGRNWRQDTFYLLQVKQDLQKHAALFYLYLFVLALSFLASLKLGWPSLIQTSVECVLLFLACLAMLLSFSLPGQLTRRHVSDLESAIKARREKETGGTGES</sequence>